<organism evidence="6 7">
    <name type="scientific">Oryzicola mucosus</name>
    <dbReference type="NCBI Taxonomy" id="2767425"/>
    <lineage>
        <taxon>Bacteria</taxon>
        <taxon>Pseudomonadati</taxon>
        <taxon>Pseudomonadota</taxon>
        <taxon>Alphaproteobacteria</taxon>
        <taxon>Hyphomicrobiales</taxon>
        <taxon>Phyllobacteriaceae</taxon>
        <taxon>Oryzicola</taxon>
    </lineage>
</organism>
<dbReference type="PANTHER" id="PTHR30136:SF23">
    <property type="entry name" value="DNA-BINDING TRANSCRIPTIONAL ACTIVATOR MHPR"/>
    <property type="match status" value="1"/>
</dbReference>
<dbReference type="EMBL" id="JACVVX010000009">
    <property type="protein sequence ID" value="MBD0417076.1"/>
    <property type="molecule type" value="Genomic_DNA"/>
</dbReference>
<evidence type="ECO:0000313" key="6">
    <source>
        <dbReference type="EMBL" id="MBD0417076.1"/>
    </source>
</evidence>
<dbReference type="SUPFAM" id="SSF46785">
    <property type="entry name" value="Winged helix' DNA-binding domain"/>
    <property type="match status" value="1"/>
</dbReference>
<accession>A0A8J6PXH3</accession>
<dbReference type="GO" id="GO:0003700">
    <property type="term" value="F:DNA-binding transcription factor activity"/>
    <property type="evidence" value="ECO:0007669"/>
    <property type="project" value="TreeGrafter"/>
</dbReference>
<reference evidence="6" key="1">
    <citation type="submission" date="2020-09" db="EMBL/GenBank/DDBJ databases">
        <title>Genome seq and assembly of Tianweitania sp.</title>
        <authorList>
            <person name="Chhetri G."/>
        </authorList>
    </citation>
    <scope>NUCLEOTIDE SEQUENCE</scope>
    <source>
        <strain evidence="6">Rool2</strain>
    </source>
</reference>
<dbReference type="PROSITE" id="PS51077">
    <property type="entry name" value="HTH_ICLR"/>
    <property type="match status" value="1"/>
</dbReference>
<dbReference type="SUPFAM" id="SSF55781">
    <property type="entry name" value="GAF domain-like"/>
    <property type="match status" value="1"/>
</dbReference>
<feature type="domain" description="HTH iclR-type" evidence="4">
    <location>
        <begin position="30"/>
        <end position="91"/>
    </location>
</feature>
<dbReference type="InterPro" id="IPR005471">
    <property type="entry name" value="Tscrpt_reg_IclR_N"/>
</dbReference>
<keyword evidence="1" id="KW-0805">Transcription regulation</keyword>
<evidence type="ECO:0000256" key="2">
    <source>
        <dbReference type="ARBA" id="ARBA00023125"/>
    </source>
</evidence>
<dbReference type="RefSeq" id="WP_188166517.1">
    <property type="nucleotide sequence ID" value="NZ_JACVVX010000009.1"/>
</dbReference>
<dbReference type="InterPro" id="IPR050707">
    <property type="entry name" value="HTH_MetabolicPath_Reg"/>
</dbReference>
<dbReference type="Gene3D" id="1.10.10.10">
    <property type="entry name" value="Winged helix-like DNA-binding domain superfamily/Winged helix DNA-binding domain"/>
    <property type="match status" value="1"/>
</dbReference>
<dbReference type="Pfam" id="PF09339">
    <property type="entry name" value="HTH_IclR"/>
    <property type="match status" value="1"/>
</dbReference>
<dbReference type="SMART" id="SM00346">
    <property type="entry name" value="HTH_ICLR"/>
    <property type="match status" value="1"/>
</dbReference>
<evidence type="ECO:0000313" key="7">
    <source>
        <dbReference type="Proteomes" id="UP000643405"/>
    </source>
</evidence>
<dbReference type="Proteomes" id="UP000643405">
    <property type="component" value="Unassembled WGS sequence"/>
</dbReference>
<dbReference type="PANTHER" id="PTHR30136">
    <property type="entry name" value="HELIX-TURN-HELIX TRANSCRIPTIONAL REGULATOR, ICLR FAMILY"/>
    <property type="match status" value="1"/>
</dbReference>
<keyword evidence="3" id="KW-0804">Transcription</keyword>
<dbReference type="InterPro" id="IPR036390">
    <property type="entry name" value="WH_DNA-bd_sf"/>
</dbReference>
<dbReference type="InterPro" id="IPR029016">
    <property type="entry name" value="GAF-like_dom_sf"/>
</dbReference>
<proteinExistence type="predicted"/>
<comment type="caution">
    <text evidence="6">The sequence shown here is derived from an EMBL/GenBank/DDBJ whole genome shotgun (WGS) entry which is preliminary data.</text>
</comment>
<dbReference type="GO" id="GO:0003677">
    <property type="term" value="F:DNA binding"/>
    <property type="evidence" value="ECO:0007669"/>
    <property type="project" value="UniProtKB-KW"/>
</dbReference>
<keyword evidence="7" id="KW-1185">Reference proteome</keyword>
<protein>
    <submittedName>
        <fullName evidence="6">Helix-turn-helix domain-containing protein</fullName>
    </submittedName>
</protein>
<dbReference type="InterPro" id="IPR014757">
    <property type="entry name" value="Tscrpt_reg_IclR_C"/>
</dbReference>
<keyword evidence="2" id="KW-0238">DNA-binding</keyword>
<evidence type="ECO:0000259" key="4">
    <source>
        <dbReference type="PROSITE" id="PS51077"/>
    </source>
</evidence>
<dbReference type="InterPro" id="IPR036388">
    <property type="entry name" value="WH-like_DNA-bd_sf"/>
</dbReference>
<dbReference type="AlphaFoldDB" id="A0A8J6PXH3"/>
<evidence type="ECO:0000259" key="5">
    <source>
        <dbReference type="PROSITE" id="PS51078"/>
    </source>
</evidence>
<gene>
    <name evidence="6" type="ORF">ICI42_20715</name>
</gene>
<name>A0A8J6PXH3_9HYPH</name>
<sequence length="292" mass="32372">MNAMFPVEDCLTPSNGAAVVGDGAHSYAPVESVLRALEVLKHLNMLRVATVTELHKITGIAKPTVVRMLETLITAGYVTRDKAFGGYRITANVQNLSDGYFGAPMVIEAAHPYALELTQRIKWGVGVGMLEGQFMRLQFTTARYSPWAMPMTHLRMRLDLFTSAMGRAYLAFCPDYEREALIDAQLVRITPSKRAESRRQIGRVIDDIRNQGYARKVRSREHSSTETISVAIRNDGLVLGCLALGYFRNAVPESEVAQRLAEPLQVTAHAIEAAIAENYGNMTRTPMGQNRN</sequence>
<feature type="domain" description="IclR-ED" evidence="5">
    <location>
        <begin position="92"/>
        <end position="277"/>
    </location>
</feature>
<evidence type="ECO:0000256" key="1">
    <source>
        <dbReference type="ARBA" id="ARBA00023015"/>
    </source>
</evidence>
<dbReference type="PROSITE" id="PS51078">
    <property type="entry name" value="ICLR_ED"/>
    <property type="match status" value="1"/>
</dbReference>
<dbReference type="Gene3D" id="3.30.450.40">
    <property type="match status" value="1"/>
</dbReference>
<evidence type="ECO:0000256" key="3">
    <source>
        <dbReference type="ARBA" id="ARBA00023163"/>
    </source>
</evidence>
<dbReference type="Pfam" id="PF01614">
    <property type="entry name" value="IclR_C"/>
    <property type="match status" value="1"/>
</dbReference>
<dbReference type="GO" id="GO:0045892">
    <property type="term" value="P:negative regulation of DNA-templated transcription"/>
    <property type="evidence" value="ECO:0007669"/>
    <property type="project" value="TreeGrafter"/>
</dbReference>